<dbReference type="AlphaFoldDB" id="A0A4Z2EKB7"/>
<reference evidence="1 2" key="1">
    <citation type="submission" date="2019-03" db="EMBL/GenBank/DDBJ databases">
        <title>First draft genome of Liparis tanakae, snailfish: a comprehensive survey of snailfish specific genes.</title>
        <authorList>
            <person name="Kim W."/>
            <person name="Song I."/>
            <person name="Jeong J.-H."/>
            <person name="Kim D."/>
            <person name="Kim S."/>
            <person name="Ryu S."/>
            <person name="Song J.Y."/>
            <person name="Lee S.K."/>
        </authorList>
    </citation>
    <scope>NUCLEOTIDE SEQUENCE [LARGE SCALE GENOMIC DNA]</scope>
    <source>
        <tissue evidence="1">Muscle</tissue>
    </source>
</reference>
<keyword evidence="2" id="KW-1185">Reference proteome</keyword>
<dbReference type="Proteomes" id="UP000314294">
    <property type="component" value="Unassembled WGS sequence"/>
</dbReference>
<comment type="caution">
    <text evidence="1">The sequence shown here is derived from an EMBL/GenBank/DDBJ whole genome shotgun (WGS) entry which is preliminary data.</text>
</comment>
<organism evidence="1 2">
    <name type="scientific">Liparis tanakae</name>
    <name type="common">Tanaka's snailfish</name>
    <dbReference type="NCBI Taxonomy" id="230148"/>
    <lineage>
        <taxon>Eukaryota</taxon>
        <taxon>Metazoa</taxon>
        <taxon>Chordata</taxon>
        <taxon>Craniata</taxon>
        <taxon>Vertebrata</taxon>
        <taxon>Euteleostomi</taxon>
        <taxon>Actinopterygii</taxon>
        <taxon>Neopterygii</taxon>
        <taxon>Teleostei</taxon>
        <taxon>Neoteleostei</taxon>
        <taxon>Acanthomorphata</taxon>
        <taxon>Eupercaria</taxon>
        <taxon>Perciformes</taxon>
        <taxon>Cottioidei</taxon>
        <taxon>Cottales</taxon>
        <taxon>Liparidae</taxon>
        <taxon>Liparis</taxon>
    </lineage>
</organism>
<sequence>MTLNHTDHILSFLLSESSKVEPRKDGATTNTSRKCFPLIPPPSLGGRQALVVTKPLAVCSYPAGALRFQPVNIPGSVLALPWLS</sequence>
<evidence type="ECO:0000313" key="1">
    <source>
        <dbReference type="EMBL" id="TNN29010.1"/>
    </source>
</evidence>
<gene>
    <name evidence="1" type="ORF">EYF80_060843</name>
</gene>
<accession>A0A4Z2EKB7</accession>
<evidence type="ECO:0000313" key="2">
    <source>
        <dbReference type="Proteomes" id="UP000314294"/>
    </source>
</evidence>
<dbReference type="EMBL" id="SRLO01006175">
    <property type="protein sequence ID" value="TNN29010.1"/>
    <property type="molecule type" value="Genomic_DNA"/>
</dbReference>
<protein>
    <submittedName>
        <fullName evidence="1">Uncharacterized protein</fullName>
    </submittedName>
</protein>
<name>A0A4Z2EKB7_9TELE</name>
<proteinExistence type="predicted"/>